<keyword evidence="2" id="KW-0812">Transmembrane</keyword>
<dbReference type="Pfam" id="PF16738">
    <property type="entry name" value="CBM26"/>
    <property type="match status" value="1"/>
</dbReference>
<dbReference type="Gene3D" id="2.60.40.10">
    <property type="entry name" value="Immunoglobulins"/>
    <property type="match status" value="1"/>
</dbReference>
<reference evidence="7 8" key="1">
    <citation type="submission" date="2019-11" db="EMBL/GenBank/DDBJ databases">
        <authorList>
            <person name="Ren C."/>
            <person name="Wang H."/>
            <person name="Xu Y."/>
        </authorList>
    </citation>
    <scope>NUCLEOTIDE SEQUENCE [LARGE SCALE GENOMIC DNA]</scope>
    <source>
        <strain evidence="8">JNU-WLY1368</strain>
        <strain evidence="5 7">LBM 19010</strain>
    </source>
</reference>
<feature type="chain" id="PRO_5043882298" evidence="3">
    <location>
        <begin position="32"/>
        <end position="229"/>
    </location>
</feature>
<gene>
    <name evidence="5" type="ORF">GJQ69_06855</name>
    <name evidence="6" type="ORF">GKP14_06665</name>
</gene>
<feature type="transmembrane region" description="Helical" evidence="2">
    <location>
        <begin position="203"/>
        <end position="223"/>
    </location>
</feature>
<evidence type="ECO:0000256" key="2">
    <source>
        <dbReference type="SAM" id="Phobius"/>
    </source>
</evidence>
<keyword evidence="8" id="KW-1185">Reference proteome</keyword>
<feature type="region of interest" description="Disordered" evidence="1">
    <location>
        <begin position="157"/>
        <end position="200"/>
    </location>
</feature>
<dbReference type="EMBL" id="CP046161">
    <property type="protein sequence ID" value="QKO30702.1"/>
    <property type="molecule type" value="Genomic_DNA"/>
</dbReference>
<feature type="signal peptide" evidence="3">
    <location>
        <begin position="1"/>
        <end position="31"/>
    </location>
</feature>
<evidence type="ECO:0000313" key="5">
    <source>
        <dbReference type="EMBL" id="QKN24803.1"/>
    </source>
</evidence>
<feature type="compositionally biased region" description="Low complexity" evidence="1">
    <location>
        <begin position="157"/>
        <end position="196"/>
    </location>
</feature>
<keyword evidence="2" id="KW-1133">Transmembrane helix</keyword>
<accession>A0A859DWX6</accession>
<dbReference type="EMBL" id="CP046051">
    <property type="protein sequence ID" value="QKN24803.1"/>
    <property type="molecule type" value="Genomic_DNA"/>
</dbReference>
<dbReference type="RefSeq" id="WP_086035389.1">
    <property type="nucleotide sequence ID" value="NZ_CP046051.1"/>
</dbReference>
<evidence type="ECO:0000256" key="3">
    <source>
        <dbReference type="SAM" id="SignalP"/>
    </source>
</evidence>
<feature type="domain" description="Starch-binding module 26" evidence="4">
    <location>
        <begin position="38"/>
        <end position="107"/>
    </location>
</feature>
<evidence type="ECO:0000313" key="6">
    <source>
        <dbReference type="EMBL" id="QKO30702.1"/>
    </source>
</evidence>
<evidence type="ECO:0000313" key="8">
    <source>
        <dbReference type="Proteomes" id="UP000509623"/>
    </source>
</evidence>
<protein>
    <submittedName>
        <fullName evidence="5">Starch-binding protein</fullName>
    </submittedName>
</protein>
<dbReference type="Proteomes" id="UP000509623">
    <property type="component" value="Chromosome"/>
</dbReference>
<dbReference type="InterPro" id="IPR031965">
    <property type="entry name" value="CBM26"/>
</dbReference>
<dbReference type="AlphaFoldDB" id="A0A859DWX6"/>
<reference evidence="6" key="2">
    <citation type="journal article" date="2021" name="Appl. Environ. Microbiol.">
        <title>Adaptability of a Caproate-Producing Bacterium Contributes to Its Dominance in an Anaerobic Fermentation System.</title>
        <authorList>
            <person name="Wang H."/>
            <person name="Gu Y."/>
            <person name="Zhou W."/>
            <person name="Zhao D."/>
            <person name="Qiao Z."/>
            <person name="Zheng J."/>
            <person name="Gao J."/>
            <person name="Chen X."/>
            <person name="Ren C."/>
            <person name="Xu Y."/>
        </authorList>
    </citation>
    <scope>NUCLEOTIDE SEQUENCE</scope>
    <source>
        <strain evidence="6">JNU-WLY1368</strain>
    </source>
</reference>
<dbReference type="KEGG" id="clf:GJQ69_06855"/>
<sequence>MKRFKKLVAGIMAMAMVMTSAIAMTAVPASAAGKEVTIYFQNTEKWSNVYAYMWAGSGNIKGTPAWPGKQMTKVSGTDNWYELKYTAGTAFNVIFNDNVQPKPHQTANHTPKDLAADKDAYWFVPGGATESNNNNYTPAGAAITVYTEAKSGFPKPAATAATTKNGTTAASSKAGSTAAATTSTDSTATTDASPKTGDANENAPIIVTTAALLALAGMGTILIRKRVKA</sequence>
<dbReference type="InterPro" id="IPR013783">
    <property type="entry name" value="Ig-like_fold"/>
</dbReference>
<keyword evidence="2" id="KW-0472">Membrane</keyword>
<reference evidence="6" key="3">
    <citation type="journal article" date="2022" name="Int. J. Syst. Evol. Microbiol.">
        <title>Caproicibacterium lactatifermentans sp. nov., isolated from pit clay used for the production of Chinese strong aroma-type liquor.</title>
        <authorList>
            <person name="Wang H."/>
            <person name="Gu Y."/>
            <person name="Zhao D."/>
            <person name="Qiao Z."/>
            <person name="Zheng J."/>
            <person name="Gao J."/>
            <person name="Ren C."/>
            <person name="Xu Y."/>
        </authorList>
    </citation>
    <scope>NUCLEOTIDE SEQUENCE</scope>
    <source>
        <strain evidence="6">JNU-WLY1368</strain>
    </source>
</reference>
<proteinExistence type="predicted"/>
<dbReference type="Proteomes" id="UP000501316">
    <property type="component" value="Chromosome"/>
</dbReference>
<organism evidence="5 7">
    <name type="scientific">Caproicibacterium lactatifermentans</name>
    <dbReference type="NCBI Taxonomy" id="2666138"/>
    <lineage>
        <taxon>Bacteria</taxon>
        <taxon>Bacillati</taxon>
        <taxon>Bacillota</taxon>
        <taxon>Clostridia</taxon>
        <taxon>Eubacteriales</taxon>
        <taxon>Oscillospiraceae</taxon>
        <taxon>Caproicibacterium</taxon>
    </lineage>
</organism>
<evidence type="ECO:0000313" key="7">
    <source>
        <dbReference type="Proteomes" id="UP000501316"/>
    </source>
</evidence>
<name>A0A859DWX6_9FIRM</name>
<evidence type="ECO:0000256" key="1">
    <source>
        <dbReference type="SAM" id="MobiDB-lite"/>
    </source>
</evidence>
<dbReference type="NCBIfam" id="TIGR01167">
    <property type="entry name" value="LPXTG_anchor"/>
    <property type="match status" value="1"/>
</dbReference>
<evidence type="ECO:0000259" key="4">
    <source>
        <dbReference type="Pfam" id="PF16738"/>
    </source>
</evidence>
<keyword evidence="3" id="KW-0732">Signal</keyword>